<feature type="transmembrane region" description="Helical" evidence="3">
    <location>
        <begin position="16"/>
        <end position="35"/>
    </location>
</feature>
<dbReference type="Pfam" id="PF00990">
    <property type="entry name" value="GGDEF"/>
    <property type="match status" value="1"/>
</dbReference>
<dbReference type="GO" id="GO:0005886">
    <property type="term" value="C:plasma membrane"/>
    <property type="evidence" value="ECO:0007669"/>
    <property type="project" value="TreeGrafter"/>
</dbReference>
<dbReference type="NCBIfam" id="TIGR00254">
    <property type="entry name" value="GGDEF"/>
    <property type="match status" value="1"/>
</dbReference>
<evidence type="ECO:0000259" key="4">
    <source>
        <dbReference type="PROSITE" id="PS50887"/>
    </source>
</evidence>
<organism evidence="5 6">
    <name type="scientific">Hyphomonas chukchiensis</name>
    <dbReference type="NCBI Taxonomy" id="1280947"/>
    <lineage>
        <taxon>Bacteria</taxon>
        <taxon>Pseudomonadati</taxon>
        <taxon>Pseudomonadota</taxon>
        <taxon>Alphaproteobacteria</taxon>
        <taxon>Hyphomonadales</taxon>
        <taxon>Hyphomonadaceae</taxon>
        <taxon>Hyphomonas</taxon>
    </lineage>
</organism>
<evidence type="ECO:0000256" key="1">
    <source>
        <dbReference type="ARBA" id="ARBA00012528"/>
    </source>
</evidence>
<accession>A0A062UEK8</accession>
<dbReference type="Gene3D" id="3.30.70.270">
    <property type="match status" value="1"/>
</dbReference>
<keyword evidence="6" id="KW-1185">Reference proteome</keyword>
<dbReference type="SUPFAM" id="SSF55073">
    <property type="entry name" value="Nucleotide cyclase"/>
    <property type="match status" value="1"/>
</dbReference>
<dbReference type="EMBL" id="AWFG01000041">
    <property type="protein sequence ID" value="KCZ56737.1"/>
    <property type="molecule type" value="Genomic_DNA"/>
</dbReference>
<keyword evidence="3" id="KW-0472">Membrane</keyword>
<dbReference type="EC" id="2.7.7.65" evidence="1"/>
<dbReference type="eggNOG" id="COG3706">
    <property type="taxonomic scope" value="Bacteria"/>
</dbReference>
<dbReference type="InterPro" id="IPR000160">
    <property type="entry name" value="GGDEF_dom"/>
</dbReference>
<dbReference type="PANTHER" id="PTHR45138">
    <property type="entry name" value="REGULATORY COMPONENTS OF SENSORY TRANSDUCTION SYSTEM"/>
    <property type="match status" value="1"/>
</dbReference>
<dbReference type="SMART" id="SM00267">
    <property type="entry name" value="GGDEF"/>
    <property type="match status" value="1"/>
</dbReference>
<gene>
    <name evidence="5" type="ORF">HY30_06360</name>
</gene>
<dbReference type="STRING" id="1280947.HY30_06360"/>
<dbReference type="AlphaFoldDB" id="A0A062UEK8"/>
<dbReference type="Proteomes" id="UP000027190">
    <property type="component" value="Unassembled WGS sequence"/>
</dbReference>
<feature type="domain" description="GGDEF" evidence="4">
    <location>
        <begin position="114"/>
        <end position="245"/>
    </location>
</feature>
<sequence length="245" mass="26590">MIDSIRQIFWAQQIRFVVLGMLGALITSALAAWLSTADLDLHGRLHALVLSVVLTGTVAASLLTYSVRQNVRYLRLHLQTQMAANSDPLTGLANRRAFLTEGEHRLATSRQGAAQAALLLVDIDWFKRVNDEHGHEAGDETLVHIAQTLLHAVPAEALVSRLGGEEFTILTNVTDAEHLAQLADAVCKSAEATSFYYRGERISVTVSLGLALAAPGDTLSTLLSRADKALYEAKNHGRNRFTLAA</sequence>
<feature type="transmembrane region" description="Helical" evidence="3">
    <location>
        <begin position="47"/>
        <end position="67"/>
    </location>
</feature>
<reference evidence="5 6" key="1">
    <citation type="journal article" date="2014" name="Antonie Van Leeuwenhoek">
        <title>Hyphomonas beringensis sp. nov. and Hyphomonas chukchiensis sp. nov., isolated from surface seawater of the Bering Sea and Chukchi Sea.</title>
        <authorList>
            <person name="Li C."/>
            <person name="Lai Q."/>
            <person name="Li G."/>
            <person name="Dong C."/>
            <person name="Wang J."/>
            <person name="Liao Y."/>
            <person name="Shao Z."/>
        </authorList>
    </citation>
    <scope>NUCLEOTIDE SEQUENCE [LARGE SCALE GENOMIC DNA]</scope>
    <source>
        <strain evidence="5 6">BH-BN04-4</strain>
    </source>
</reference>
<dbReference type="GO" id="GO:0052621">
    <property type="term" value="F:diguanylate cyclase activity"/>
    <property type="evidence" value="ECO:0007669"/>
    <property type="project" value="UniProtKB-EC"/>
</dbReference>
<evidence type="ECO:0000256" key="2">
    <source>
        <dbReference type="ARBA" id="ARBA00034247"/>
    </source>
</evidence>
<keyword evidence="3" id="KW-1133">Transmembrane helix</keyword>
<dbReference type="GO" id="GO:0043709">
    <property type="term" value="P:cell adhesion involved in single-species biofilm formation"/>
    <property type="evidence" value="ECO:0007669"/>
    <property type="project" value="TreeGrafter"/>
</dbReference>
<evidence type="ECO:0000256" key="3">
    <source>
        <dbReference type="SAM" id="Phobius"/>
    </source>
</evidence>
<dbReference type="PATRIC" id="fig|1280947.3.peg.2629"/>
<dbReference type="RefSeq" id="WP_051615463.1">
    <property type="nucleotide sequence ID" value="NZ_AWFG01000041.1"/>
</dbReference>
<dbReference type="FunFam" id="3.30.70.270:FF:000001">
    <property type="entry name" value="Diguanylate cyclase domain protein"/>
    <property type="match status" value="1"/>
</dbReference>
<dbReference type="PROSITE" id="PS50887">
    <property type="entry name" value="GGDEF"/>
    <property type="match status" value="1"/>
</dbReference>
<dbReference type="InterPro" id="IPR050469">
    <property type="entry name" value="Diguanylate_Cyclase"/>
</dbReference>
<protein>
    <recommendedName>
        <fullName evidence="1">diguanylate cyclase</fullName>
        <ecNumber evidence="1">2.7.7.65</ecNumber>
    </recommendedName>
</protein>
<name>A0A062UEK8_9PROT</name>
<dbReference type="GO" id="GO:1902201">
    <property type="term" value="P:negative regulation of bacterial-type flagellum-dependent cell motility"/>
    <property type="evidence" value="ECO:0007669"/>
    <property type="project" value="TreeGrafter"/>
</dbReference>
<keyword evidence="3" id="KW-0812">Transmembrane</keyword>
<dbReference type="CDD" id="cd01949">
    <property type="entry name" value="GGDEF"/>
    <property type="match status" value="1"/>
</dbReference>
<evidence type="ECO:0000313" key="6">
    <source>
        <dbReference type="Proteomes" id="UP000027190"/>
    </source>
</evidence>
<comment type="caution">
    <text evidence="5">The sequence shown here is derived from an EMBL/GenBank/DDBJ whole genome shotgun (WGS) entry which is preliminary data.</text>
</comment>
<dbReference type="InterPro" id="IPR029787">
    <property type="entry name" value="Nucleotide_cyclase"/>
</dbReference>
<evidence type="ECO:0000313" key="5">
    <source>
        <dbReference type="EMBL" id="KCZ56737.1"/>
    </source>
</evidence>
<comment type="catalytic activity">
    <reaction evidence="2">
        <text>2 GTP = 3',3'-c-di-GMP + 2 diphosphate</text>
        <dbReference type="Rhea" id="RHEA:24898"/>
        <dbReference type="ChEBI" id="CHEBI:33019"/>
        <dbReference type="ChEBI" id="CHEBI:37565"/>
        <dbReference type="ChEBI" id="CHEBI:58805"/>
        <dbReference type="EC" id="2.7.7.65"/>
    </reaction>
</comment>
<dbReference type="InterPro" id="IPR043128">
    <property type="entry name" value="Rev_trsase/Diguanyl_cyclase"/>
</dbReference>
<proteinExistence type="predicted"/>
<dbReference type="OrthoDB" id="9812260at2"/>
<dbReference type="PANTHER" id="PTHR45138:SF9">
    <property type="entry name" value="DIGUANYLATE CYCLASE DGCM-RELATED"/>
    <property type="match status" value="1"/>
</dbReference>